<keyword evidence="10" id="KW-1185">Reference proteome</keyword>
<dbReference type="Gene3D" id="4.10.410.10">
    <property type="entry name" value="Pancreatic trypsin inhibitor Kunitz domain"/>
    <property type="match status" value="1"/>
</dbReference>
<keyword evidence="6" id="KW-1015">Disulfide bond</keyword>
<dbReference type="Proteomes" id="UP000018936">
    <property type="component" value="Unassembled WGS sequence"/>
</dbReference>
<keyword evidence="3" id="KW-0964">Secreted</keyword>
<feature type="signal peptide" evidence="7">
    <location>
        <begin position="1"/>
        <end position="20"/>
    </location>
</feature>
<dbReference type="SUPFAM" id="SSF57362">
    <property type="entry name" value="BPTI-like"/>
    <property type="match status" value="1"/>
</dbReference>
<reference evidence="9 10" key="1">
    <citation type="journal article" date="2013" name="Proc. Natl. Acad. Sci. U.S.A.">
        <title>The king cobra genome reveals dynamic gene evolution and adaptation in the snake venom system.</title>
        <authorList>
            <person name="Vonk F.J."/>
            <person name="Casewell N.R."/>
            <person name="Henkel C.V."/>
            <person name="Heimberg A.M."/>
            <person name="Jansen H.J."/>
            <person name="McCleary R.J."/>
            <person name="Kerkkamp H.M."/>
            <person name="Vos R.A."/>
            <person name="Guerreiro I."/>
            <person name="Calvete J.J."/>
            <person name="Wuster W."/>
            <person name="Woods A.E."/>
            <person name="Logan J.M."/>
            <person name="Harrison R.A."/>
            <person name="Castoe T.A."/>
            <person name="de Koning A.P."/>
            <person name="Pollock D.D."/>
            <person name="Yandell M."/>
            <person name="Calderon D."/>
            <person name="Renjifo C."/>
            <person name="Currier R.B."/>
            <person name="Salgado D."/>
            <person name="Pla D."/>
            <person name="Sanz L."/>
            <person name="Hyder A.S."/>
            <person name="Ribeiro J.M."/>
            <person name="Arntzen J.W."/>
            <person name="van den Thillart G.E."/>
            <person name="Boetzer M."/>
            <person name="Pirovano W."/>
            <person name="Dirks R.P."/>
            <person name="Spaink H.P."/>
            <person name="Duboule D."/>
            <person name="McGlinn E."/>
            <person name="Kini R.M."/>
            <person name="Richardson M.K."/>
        </authorList>
    </citation>
    <scope>NUCLEOTIDE SEQUENCE</scope>
    <source>
        <tissue evidence="9">Blood</tissue>
    </source>
</reference>
<feature type="domain" description="BPTI/Kunitz inhibitor" evidence="8">
    <location>
        <begin position="37"/>
        <end position="87"/>
    </location>
</feature>
<evidence type="ECO:0000313" key="10">
    <source>
        <dbReference type="Proteomes" id="UP000018936"/>
    </source>
</evidence>
<comment type="similarity">
    <text evidence="2">Belongs to the venom Kunitz-type family.</text>
</comment>
<comment type="subcellular location">
    <subcellularLocation>
        <location evidence="1">Secreted</location>
    </subcellularLocation>
</comment>
<dbReference type="GO" id="GO:0005615">
    <property type="term" value="C:extracellular space"/>
    <property type="evidence" value="ECO:0007669"/>
    <property type="project" value="TreeGrafter"/>
</dbReference>
<feature type="chain" id="PRO_5004770649" description="BPTI/Kunitz inhibitor domain-containing protein" evidence="7">
    <location>
        <begin position="21"/>
        <end position="98"/>
    </location>
</feature>
<proteinExistence type="inferred from homology"/>
<name>V8NA69_OPHHA</name>
<dbReference type="CDD" id="cd00109">
    <property type="entry name" value="Kunitz-type"/>
    <property type="match status" value="1"/>
</dbReference>
<dbReference type="InterPro" id="IPR020901">
    <property type="entry name" value="Prtase_inh_Kunz-CS"/>
</dbReference>
<accession>V8NA69</accession>
<evidence type="ECO:0000256" key="3">
    <source>
        <dbReference type="ARBA" id="ARBA00022525"/>
    </source>
</evidence>
<dbReference type="OrthoDB" id="4473401at2759"/>
<protein>
    <recommendedName>
        <fullName evidence="8">BPTI/Kunitz inhibitor domain-containing protein</fullName>
    </recommendedName>
</protein>
<dbReference type="FunFam" id="4.10.410.10:FF:000002">
    <property type="entry name" value="WAP, follistatin/kazal, immunoglobulin, kunitz and netrin domain-containing 2"/>
    <property type="match status" value="1"/>
</dbReference>
<dbReference type="PROSITE" id="PS50279">
    <property type="entry name" value="BPTI_KUNITZ_2"/>
    <property type="match status" value="1"/>
</dbReference>
<comment type="caution">
    <text evidence="9">The sequence shown here is derived from an EMBL/GenBank/DDBJ whole genome shotgun (WGS) entry which is preliminary data.</text>
</comment>
<keyword evidence="5" id="KW-0722">Serine protease inhibitor</keyword>
<keyword evidence="4" id="KW-0646">Protease inhibitor</keyword>
<dbReference type="PANTHER" id="PTHR10083:SF374">
    <property type="entry name" value="BPTI_KUNITZ INHIBITOR DOMAIN-CONTAINING PROTEIN"/>
    <property type="match status" value="1"/>
</dbReference>
<evidence type="ECO:0000256" key="4">
    <source>
        <dbReference type="ARBA" id="ARBA00022690"/>
    </source>
</evidence>
<dbReference type="PROSITE" id="PS00280">
    <property type="entry name" value="BPTI_KUNITZ_1"/>
    <property type="match status" value="1"/>
</dbReference>
<dbReference type="GO" id="GO:0004867">
    <property type="term" value="F:serine-type endopeptidase inhibitor activity"/>
    <property type="evidence" value="ECO:0007669"/>
    <property type="project" value="UniProtKB-KW"/>
</dbReference>
<feature type="non-terminal residue" evidence="9">
    <location>
        <position position="1"/>
    </location>
</feature>
<dbReference type="AlphaFoldDB" id="V8NA69"/>
<organism evidence="9 10">
    <name type="scientific">Ophiophagus hannah</name>
    <name type="common">King cobra</name>
    <name type="synonym">Naja hannah</name>
    <dbReference type="NCBI Taxonomy" id="8665"/>
    <lineage>
        <taxon>Eukaryota</taxon>
        <taxon>Metazoa</taxon>
        <taxon>Chordata</taxon>
        <taxon>Craniata</taxon>
        <taxon>Vertebrata</taxon>
        <taxon>Euteleostomi</taxon>
        <taxon>Lepidosauria</taxon>
        <taxon>Squamata</taxon>
        <taxon>Bifurcata</taxon>
        <taxon>Unidentata</taxon>
        <taxon>Episquamata</taxon>
        <taxon>Toxicofera</taxon>
        <taxon>Serpentes</taxon>
        <taxon>Colubroidea</taxon>
        <taxon>Elapidae</taxon>
        <taxon>Elapinae</taxon>
        <taxon>Ophiophagus</taxon>
    </lineage>
</organism>
<evidence type="ECO:0000259" key="8">
    <source>
        <dbReference type="PROSITE" id="PS50279"/>
    </source>
</evidence>
<keyword evidence="7" id="KW-0732">Signal</keyword>
<evidence type="ECO:0000256" key="6">
    <source>
        <dbReference type="ARBA" id="ARBA00023157"/>
    </source>
</evidence>
<dbReference type="EMBL" id="AZIM01006597">
    <property type="protein sequence ID" value="ETE58538.1"/>
    <property type="molecule type" value="Genomic_DNA"/>
</dbReference>
<dbReference type="PRINTS" id="PR00759">
    <property type="entry name" value="BASICPTASE"/>
</dbReference>
<dbReference type="SMART" id="SM00131">
    <property type="entry name" value="KU"/>
    <property type="match status" value="1"/>
</dbReference>
<evidence type="ECO:0000256" key="2">
    <source>
        <dbReference type="ARBA" id="ARBA00008415"/>
    </source>
</evidence>
<evidence type="ECO:0000256" key="5">
    <source>
        <dbReference type="ARBA" id="ARBA00022900"/>
    </source>
</evidence>
<evidence type="ECO:0000313" key="9">
    <source>
        <dbReference type="EMBL" id="ETE58538.1"/>
    </source>
</evidence>
<evidence type="ECO:0000256" key="7">
    <source>
        <dbReference type="SAM" id="SignalP"/>
    </source>
</evidence>
<sequence length="98" mass="11102">MWARVLLLGVLLSFSADLDAAGDDGGQESQNPLNSVCQLPQDKGPCDTLQPRWFYNSRSKRCERFYYGGCYGNDNNFKEFNECERHCVTPGEVQSEEV</sequence>
<evidence type="ECO:0000256" key="1">
    <source>
        <dbReference type="ARBA" id="ARBA00004613"/>
    </source>
</evidence>
<dbReference type="InterPro" id="IPR050098">
    <property type="entry name" value="TFPI/VKTCI-like"/>
</dbReference>
<dbReference type="Pfam" id="PF00014">
    <property type="entry name" value="Kunitz_BPTI"/>
    <property type="match status" value="1"/>
</dbReference>
<dbReference type="PANTHER" id="PTHR10083">
    <property type="entry name" value="KUNITZ-TYPE PROTEASE INHIBITOR-RELATED"/>
    <property type="match status" value="1"/>
</dbReference>
<gene>
    <name evidence="9" type="ORF">L345_15738</name>
</gene>
<dbReference type="InterPro" id="IPR036880">
    <property type="entry name" value="Kunitz_BPTI_sf"/>
</dbReference>
<dbReference type="InterPro" id="IPR002223">
    <property type="entry name" value="Kunitz_BPTI"/>
</dbReference>